<dbReference type="Gene3D" id="1.20.81.30">
    <property type="entry name" value="Type II secretion system (T2SS), domain F"/>
    <property type="match status" value="2"/>
</dbReference>
<accession>A0A1F6V5A9</accession>
<evidence type="ECO:0000259" key="11">
    <source>
        <dbReference type="Pfam" id="PF00482"/>
    </source>
</evidence>
<protein>
    <recommendedName>
        <fullName evidence="11">Type II secretion system protein GspF domain-containing protein</fullName>
    </recommendedName>
</protein>
<reference evidence="12 13" key="1">
    <citation type="journal article" date="2016" name="Nat. Commun.">
        <title>Thousands of microbial genomes shed light on interconnected biogeochemical processes in an aquifer system.</title>
        <authorList>
            <person name="Anantharaman K."/>
            <person name="Brown C.T."/>
            <person name="Hug L.A."/>
            <person name="Sharon I."/>
            <person name="Castelle C.J."/>
            <person name="Probst A.J."/>
            <person name="Thomas B.C."/>
            <person name="Singh A."/>
            <person name="Wilkins M.J."/>
            <person name="Karaoz U."/>
            <person name="Brodie E.L."/>
            <person name="Williams K.H."/>
            <person name="Hubbard S.S."/>
            <person name="Banfield J.F."/>
        </authorList>
    </citation>
    <scope>NUCLEOTIDE SEQUENCE [LARGE SCALE GENOMIC DNA]</scope>
</reference>
<dbReference type="GO" id="GO:0005886">
    <property type="term" value="C:plasma membrane"/>
    <property type="evidence" value="ECO:0007669"/>
    <property type="project" value="UniProtKB-SubCell"/>
</dbReference>
<comment type="subcellular location">
    <subcellularLocation>
        <location evidence="1">Cell inner membrane</location>
        <topology evidence="1">Multi-pass membrane protein</topology>
    </subcellularLocation>
    <subcellularLocation>
        <location evidence="9">Cell membrane</location>
        <topology evidence="9">Multi-pass membrane protein</topology>
    </subcellularLocation>
</comment>
<dbReference type="EMBL" id="MFTP01000024">
    <property type="protein sequence ID" value="OGI64951.1"/>
    <property type="molecule type" value="Genomic_DNA"/>
</dbReference>
<feature type="transmembrane region" description="Helical" evidence="10">
    <location>
        <begin position="208"/>
        <end position="226"/>
    </location>
</feature>
<evidence type="ECO:0000313" key="13">
    <source>
        <dbReference type="Proteomes" id="UP000177370"/>
    </source>
</evidence>
<feature type="transmembrane region" description="Helical" evidence="10">
    <location>
        <begin position="154"/>
        <end position="177"/>
    </location>
</feature>
<feature type="transmembrane region" description="Helical" evidence="10">
    <location>
        <begin position="363"/>
        <end position="386"/>
    </location>
</feature>
<keyword evidence="6 9" id="KW-0812">Transmembrane</keyword>
<evidence type="ECO:0000256" key="8">
    <source>
        <dbReference type="ARBA" id="ARBA00023136"/>
    </source>
</evidence>
<dbReference type="AlphaFoldDB" id="A0A1F6V5A9"/>
<evidence type="ECO:0000256" key="2">
    <source>
        <dbReference type="ARBA" id="ARBA00005745"/>
    </source>
</evidence>
<comment type="caution">
    <text evidence="12">The sequence shown here is derived from an EMBL/GenBank/DDBJ whole genome shotgun (WGS) entry which is preliminary data.</text>
</comment>
<keyword evidence="5" id="KW-0997">Cell inner membrane</keyword>
<evidence type="ECO:0000256" key="7">
    <source>
        <dbReference type="ARBA" id="ARBA00022989"/>
    </source>
</evidence>
<evidence type="ECO:0000256" key="1">
    <source>
        <dbReference type="ARBA" id="ARBA00004429"/>
    </source>
</evidence>
<dbReference type="PANTHER" id="PTHR30012:SF0">
    <property type="entry name" value="TYPE II SECRETION SYSTEM PROTEIN F-RELATED"/>
    <property type="match status" value="1"/>
</dbReference>
<keyword evidence="8 10" id="KW-0472">Membrane</keyword>
<organism evidence="12 13">
    <name type="scientific">Candidatus Nomurabacteria bacterium RIFCSPHIGHO2_01_FULL_40_24b</name>
    <dbReference type="NCBI Taxonomy" id="1801739"/>
    <lineage>
        <taxon>Bacteria</taxon>
        <taxon>Candidatus Nomuraibacteriota</taxon>
    </lineage>
</organism>
<dbReference type="Proteomes" id="UP000177370">
    <property type="component" value="Unassembled WGS sequence"/>
</dbReference>
<comment type="similarity">
    <text evidence="2 9">Belongs to the GSP F family.</text>
</comment>
<dbReference type="InterPro" id="IPR003004">
    <property type="entry name" value="GspF/PilC"/>
</dbReference>
<dbReference type="GO" id="GO:0009306">
    <property type="term" value="P:protein secretion"/>
    <property type="evidence" value="ECO:0007669"/>
    <property type="project" value="InterPro"/>
</dbReference>
<dbReference type="InterPro" id="IPR018076">
    <property type="entry name" value="T2SS_GspF_dom"/>
</dbReference>
<keyword evidence="7 10" id="KW-1133">Transmembrane helix</keyword>
<keyword evidence="4" id="KW-1003">Cell membrane</keyword>
<dbReference type="InterPro" id="IPR001992">
    <property type="entry name" value="T2SS_GspF/T4SS_PilC_CS"/>
</dbReference>
<proteinExistence type="inferred from homology"/>
<sequence length="393" mass="44105">MAKKYLDFFKKKSPVHPIHKVDTTKDKKSPAKKNRWQDISFFSYSKFSVKKQTFFAKRLSFLIKAGVPMLESMYVIKKQAKSKSEIGVFEKIIADIANGQSLATSLGRFKGVFGNFALNIIKAGESSGTLMQNLSYLADELKKKELLRKKIMSALLYPIIITIATLGITGLLVIYIFPKILPIFQNLGAELPLSTRIVIFVSDGVRNYGFYILLGLIVFVIISYFLNKKLPPFRFFLHGLILRLPFTGAVAKHYNLTNSTRTLGLLLKSGLSLTESLHVTADTTENVQYKKAFENISRGVMKGKSMSDIMGQSPHLFPDMLEHMLSIGEKSGNLSTTLIYLSEYYENEFDELTKNLSTSIEPVLMIVMGILVGFIAISVITPIYGITQHLNPK</sequence>
<evidence type="ECO:0000256" key="4">
    <source>
        <dbReference type="ARBA" id="ARBA00022475"/>
    </source>
</evidence>
<dbReference type="PANTHER" id="PTHR30012">
    <property type="entry name" value="GENERAL SECRETION PATHWAY PROTEIN"/>
    <property type="match status" value="1"/>
</dbReference>
<keyword evidence="3 9" id="KW-0813">Transport</keyword>
<dbReference type="FunFam" id="1.20.81.30:FF:000001">
    <property type="entry name" value="Type II secretion system protein F"/>
    <property type="match status" value="1"/>
</dbReference>
<feature type="domain" description="Type II secretion system protein GspF" evidence="11">
    <location>
        <begin position="260"/>
        <end position="382"/>
    </location>
</feature>
<evidence type="ECO:0000313" key="12">
    <source>
        <dbReference type="EMBL" id="OGI64951.1"/>
    </source>
</evidence>
<evidence type="ECO:0000256" key="5">
    <source>
        <dbReference type="ARBA" id="ARBA00022519"/>
    </source>
</evidence>
<evidence type="ECO:0000256" key="10">
    <source>
        <dbReference type="SAM" id="Phobius"/>
    </source>
</evidence>
<dbReference type="PROSITE" id="PS00874">
    <property type="entry name" value="T2SP_F"/>
    <property type="match status" value="1"/>
</dbReference>
<feature type="domain" description="Type II secretion system protein GspF" evidence="11">
    <location>
        <begin position="55"/>
        <end position="178"/>
    </location>
</feature>
<name>A0A1F6V5A9_9BACT</name>
<evidence type="ECO:0000256" key="3">
    <source>
        <dbReference type="ARBA" id="ARBA00022448"/>
    </source>
</evidence>
<dbReference type="Pfam" id="PF00482">
    <property type="entry name" value="T2SSF"/>
    <property type="match status" value="2"/>
</dbReference>
<evidence type="ECO:0000256" key="9">
    <source>
        <dbReference type="RuleBase" id="RU003923"/>
    </source>
</evidence>
<gene>
    <name evidence="12" type="ORF">A2647_02005</name>
</gene>
<dbReference type="InterPro" id="IPR042094">
    <property type="entry name" value="T2SS_GspF_sf"/>
</dbReference>
<dbReference type="PRINTS" id="PR00812">
    <property type="entry name" value="BCTERIALGSPF"/>
</dbReference>
<evidence type="ECO:0000256" key="6">
    <source>
        <dbReference type="ARBA" id="ARBA00022692"/>
    </source>
</evidence>